<reference evidence="1 2" key="1">
    <citation type="submission" date="2011-04" db="EMBL/GenBank/DDBJ databases">
        <authorList>
            <person name="Muzny D."/>
            <person name="Qin X."/>
            <person name="Deng J."/>
            <person name="Jiang H."/>
            <person name="Liu Y."/>
            <person name="Qu J."/>
            <person name="Song X.-Z."/>
            <person name="Zhang L."/>
            <person name="Thornton R."/>
            <person name="Coyle M."/>
            <person name="Francisco L."/>
            <person name="Jackson L."/>
            <person name="Javaid M."/>
            <person name="Korchina V."/>
            <person name="Kovar C."/>
            <person name="Mata R."/>
            <person name="Mathew T."/>
            <person name="Ngo R."/>
            <person name="Nguyen L."/>
            <person name="Nguyen N."/>
            <person name="Okwuonu G."/>
            <person name="Ongeri F."/>
            <person name="Pham C."/>
            <person name="Simmons D."/>
            <person name="Wilczek-Boney K."/>
            <person name="Hale W."/>
            <person name="Jakkamsetti A."/>
            <person name="Pham P."/>
            <person name="Ruth R."/>
            <person name="San Lucas F."/>
            <person name="Warren J."/>
            <person name="Zhang J."/>
            <person name="Zhao Z."/>
            <person name="Zhou C."/>
            <person name="Zhu D."/>
            <person name="Lee S."/>
            <person name="Bess C."/>
            <person name="Blankenburg K."/>
            <person name="Forbes L."/>
            <person name="Fu Q."/>
            <person name="Gubbala S."/>
            <person name="Hirani K."/>
            <person name="Jayaseelan J.C."/>
            <person name="Lara F."/>
            <person name="Munidasa M."/>
            <person name="Palculict T."/>
            <person name="Patil S."/>
            <person name="Pu L.-L."/>
            <person name="Saada N."/>
            <person name="Tang L."/>
            <person name="Weissenberger G."/>
            <person name="Zhu Y."/>
            <person name="Hemphill L."/>
            <person name="Shang Y."/>
            <person name="Youmans B."/>
            <person name="Ayvaz T."/>
            <person name="Ross M."/>
            <person name="Santibanez J."/>
            <person name="Aqrawi P."/>
            <person name="Gross S."/>
            <person name="Joshi V."/>
            <person name="Fowler G."/>
            <person name="Nazareth L."/>
            <person name="Reid J."/>
            <person name="Worley K."/>
            <person name="Petrosino J."/>
            <person name="Highlander S."/>
            <person name="Gibbs R."/>
        </authorList>
    </citation>
    <scope>NUCLEOTIDE SEQUENCE [LARGE SCALE GENOMIC DNA]</scope>
    <source>
        <strain evidence="1 2">2681</strain>
    </source>
</reference>
<proteinExistence type="predicted"/>
<protein>
    <recommendedName>
        <fullName evidence="3">Spore coat protein CotO</fullName>
    </recommendedName>
</protein>
<evidence type="ECO:0000313" key="1">
    <source>
        <dbReference type="EMBL" id="EGQ27155.1"/>
    </source>
</evidence>
<name>F9DPW2_9BACL</name>
<accession>F9DPW2</accession>
<evidence type="ECO:0008006" key="3">
    <source>
        <dbReference type="Google" id="ProtNLM"/>
    </source>
</evidence>
<dbReference type="Proteomes" id="UP000005316">
    <property type="component" value="Unassembled WGS sequence"/>
</dbReference>
<comment type="caution">
    <text evidence="1">The sequence shown here is derived from an EMBL/GenBank/DDBJ whole genome shotgun (WGS) entry which is preliminary data.</text>
</comment>
<gene>
    <name evidence="1" type="ORF">HMPREF9372_0842</name>
</gene>
<organism evidence="1 2">
    <name type="scientific">Sporosarcina newyorkensis 2681</name>
    <dbReference type="NCBI Taxonomy" id="1027292"/>
    <lineage>
        <taxon>Bacteria</taxon>
        <taxon>Bacillati</taxon>
        <taxon>Bacillota</taxon>
        <taxon>Bacilli</taxon>
        <taxon>Bacillales</taxon>
        <taxon>Caryophanaceae</taxon>
        <taxon>Sporosarcina</taxon>
    </lineage>
</organism>
<sequence>MLNKKDVRGMRNEEPLLFIKSPVIRKFMYTPTVEEESTSVFEMEHTREAERVIELPQLVVSDEEVSVEVNPYIQKNLDYLVHPFRKELYQPIEIVTEERVVKGILEELKDDVLWMKEGEDLTSITIHDIRDIKWKQQSFSI</sequence>
<dbReference type="AlphaFoldDB" id="F9DPW2"/>
<evidence type="ECO:0000313" key="2">
    <source>
        <dbReference type="Proteomes" id="UP000005316"/>
    </source>
</evidence>
<dbReference type="EMBL" id="AFPZ01000020">
    <property type="protein sequence ID" value="EGQ27155.1"/>
    <property type="molecule type" value="Genomic_DNA"/>
</dbReference>
<dbReference type="HOGENOM" id="CLU_1824116_0_0_9"/>